<dbReference type="PATRIC" id="fig|1590043.3.peg.2708"/>
<organism evidence="1">
    <name type="scientific">Candidatus Berkiella aquae</name>
    <dbReference type="NCBI Taxonomy" id="295108"/>
    <lineage>
        <taxon>Bacteria</taxon>
        <taxon>Pseudomonadati</taxon>
        <taxon>Pseudomonadota</taxon>
        <taxon>Gammaproteobacteria</taxon>
        <taxon>Candidatus Berkiellales</taxon>
        <taxon>Candidatus Berkiellaceae</taxon>
        <taxon>Candidatus Berkiella</taxon>
    </lineage>
</organism>
<comment type="caution">
    <text evidence="1">The sequence shown here is derived from an EMBL/GenBank/DDBJ whole genome shotgun (WGS) entry which is preliminary data.</text>
</comment>
<sequence length="333" mass="36539">MKAFIGLLLIIWQSVAVAGNLCQGKFLNPITDVCWKCFFPIELGQLTLVDASPKAVPEVSKKDLPNAICACPGLPPKVGISFSFWEPLRLVEVARQPFCFSSLGGLQIASGLSGQGGAVDATESGENTSFYHVHYYVYPLLYWLEILEESSGCVSKESFDLAYLSEVDPTWNDDELSAILNPEVLLYANPIAQIACAADCAKSSTGLGFDALYWCSGCQGSVFPLTGHVGAHVNGVQASLLLTSRVLFRMHRTGALRGSMGQKALCHTFYQPIWRKAQYRTQMVYPIPGMSKEPFPCNPVGRSSVPWEAGREFPVKGENFTYLIWRKRSCCLG</sequence>
<reference evidence="2" key="3">
    <citation type="submission" date="2021-06" db="EMBL/GenBank/DDBJ databases">
        <title>Genomic Description and Analysis of Intracellular Bacteria, Candidatus Berkiella cookevillensis and Candidatus Berkiella aquae.</title>
        <authorList>
            <person name="Kidane D.T."/>
            <person name="Mehari Y.T."/>
            <person name="Rice F.C."/>
            <person name="Arivett B.A."/>
            <person name="Farone A.L."/>
            <person name="Berk S.G."/>
            <person name="Farone M.B."/>
        </authorList>
    </citation>
    <scope>NUCLEOTIDE SEQUENCE</scope>
    <source>
        <strain evidence="2">HT99</strain>
    </source>
</reference>
<evidence type="ECO:0000313" key="1">
    <source>
        <dbReference type="EMBL" id="KRG20272.1"/>
    </source>
</evidence>
<protein>
    <submittedName>
        <fullName evidence="2">TraU family protein</fullName>
    </submittedName>
    <submittedName>
        <fullName evidence="1">TraU protein</fullName>
    </submittedName>
</protein>
<proteinExistence type="predicted"/>
<gene>
    <name evidence="2" type="ORF">HT99x_015110</name>
    <name evidence="1" type="ORF">HT99x_02664</name>
</gene>
<dbReference type="STRING" id="295108.HT99x_02664"/>
<dbReference type="Proteomes" id="UP000051497">
    <property type="component" value="Unassembled WGS sequence"/>
</dbReference>
<keyword evidence="3" id="KW-1185">Reference proteome</keyword>
<evidence type="ECO:0000313" key="2">
    <source>
        <dbReference type="EMBL" id="MCS5712768.1"/>
    </source>
</evidence>
<dbReference type="InterPro" id="IPR009649">
    <property type="entry name" value="TraU"/>
</dbReference>
<reference evidence="2" key="2">
    <citation type="journal article" date="2016" name="Genome Announc.">
        <title>Draft Genome Sequences of Two Novel Amoeba-Resistant Intranuclear Bacteria, 'Candidatus Berkiella cookevillensis' and 'Candidatus Berkiella aquae'.</title>
        <authorList>
            <person name="Mehari Y.T."/>
            <person name="Arivett B.A."/>
            <person name="Farone A.L."/>
            <person name="Gunderson J.H."/>
            <person name="Farone M.B."/>
        </authorList>
    </citation>
    <scope>NUCLEOTIDE SEQUENCE</scope>
    <source>
        <strain evidence="2">HT99</strain>
    </source>
</reference>
<name>A0A0Q9YI68_9GAMM</name>
<dbReference type="EMBL" id="LKAJ01000014">
    <property type="protein sequence ID" value="KRG20272.1"/>
    <property type="molecule type" value="Genomic_DNA"/>
</dbReference>
<dbReference type="RefSeq" id="WP_075067265.1">
    <property type="nucleotide sequence ID" value="NZ_LKAJ02000002.1"/>
</dbReference>
<reference evidence="1" key="1">
    <citation type="submission" date="2015-09" db="EMBL/GenBank/DDBJ databases">
        <title>Draft Genome Sequences of Two Novel Amoeba-resistant Intranuclear Bacteria, Candidatus Berkiella cookevillensis and Candidatus Berkiella aquae.</title>
        <authorList>
            <person name="Mehari Y.T."/>
            <person name="Arivett B.A."/>
            <person name="Farone A.L."/>
            <person name="Gunderson J.H."/>
            <person name="Farone M.B."/>
        </authorList>
    </citation>
    <scope>NUCLEOTIDE SEQUENCE [LARGE SCALE GENOMIC DNA]</scope>
    <source>
        <strain evidence="1">HT99</strain>
    </source>
</reference>
<dbReference type="AlphaFoldDB" id="A0A0Q9YI68"/>
<dbReference type="Pfam" id="PF06834">
    <property type="entry name" value="TraU"/>
    <property type="match status" value="1"/>
</dbReference>
<dbReference type="NCBIfam" id="NF010297">
    <property type="entry name" value="PRK13737.1"/>
    <property type="match status" value="1"/>
</dbReference>
<dbReference type="EMBL" id="LKAJ02000002">
    <property type="protein sequence ID" value="MCS5712768.1"/>
    <property type="molecule type" value="Genomic_DNA"/>
</dbReference>
<dbReference type="OrthoDB" id="9788211at2"/>
<accession>A0A0Q9YI68</accession>
<evidence type="ECO:0000313" key="3">
    <source>
        <dbReference type="Proteomes" id="UP000051497"/>
    </source>
</evidence>